<dbReference type="InterPro" id="IPR007487">
    <property type="entry name" value="ABC_transpt-TYRBP-like"/>
</dbReference>
<organism evidence="2 3">
    <name type="scientific">Candidatus Terasakiella magnetica</name>
    <dbReference type="NCBI Taxonomy" id="1867952"/>
    <lineage>
        <taxon>Bacteria</taxon>
        <taxon>Pseudomonadati</taxon>
        <taxon>Pseudomonadota</taxon>
        <taxon>Alphaproteobacteria</taxon>
        <taxon>Rhodospirillales</taxon>
        <taxon>Terasakiellaceae</taxon>
        <taxon>Terasakiella</taxon>
    </lineage>
</organism>
<accession>A0A1C3RIL9</accession>
<evidence type="ECO:0008006" key="4">
    <source>
        <dbReference type="Google" id="ProtNLM"/>
    </source>
</evidence>
<evidence type="ECO:0000313" key="2">
    <source>
        <dbReference type="EMBL" id="SCA57120.1"/>
    </source>
</evidence>
<protein>
    <recommendedName>
        <fullName evidence="4">ABC transporter substrate-binding protein</fullName>
    </recommendedName>
</protein>
<dbReference type="RefSeq" id="WP_069189171.1">
    <property type="nucleotide sequence ID" value="NZ_FLYE01000034.1"/>
</dbReference>
<dbReference type="Pfam" id="PF04392">
    <property type="entry name" value="ABC_sub_bind"/>
    <property type="match status" value="1"/>
</dbReference>
<dbReference type="AlphaFoldDB" id="A0A1C3RIL9"/>
<name>A0A1C3RIL9_9PROT</name>
<gene>
    <name evidence="2" type="ORF">MTBPR1_40143</name>
</gene>
<keyword evidence="1" id="KW-0732">Signal</keyword>
<dbReference type="Gene3D" id="3.40.50.2300">
    <property type="match status" value="1"/>
</dbReference>
<feature type="signal peptide" evidence="1">
    <location>
        <begin position="1"/>
        <end position="25"/>
    </location>
</feature>
<dbReference type="STRING" id="1867952.MTBPR1_40143"/>
<sequence length="325" mass="36775">MRTLLTFFSVVLFSGFFFLSNIAQAAPLSVGVLLWRGQTDFDRGFMDELKKQQPDSAFHIINSEQNLRNTVSALHKDWKDQLAKMDYILCFGSRNGLKVREELKKTDFSGTLITFGNASGLLNAHLNRINTQEKLLLGRPSILDSSVLELFLPMMGAKKIGVPFNLYEPQSSEIIPVMQEIAAIYDASIIPIRLKPKKEDIKSQLNIILEREREIDLLFFPLDSFMISQAETLGRIALKHKIPSIGAFKKYVENGATLGLSPNYGNIGRRLAKQVIKIEQGKSVFHMPVVYSEDNRILAHRKNLWEIAPKLLSKLPKGTRFIDTP</sequence>
<evidence type="ECO:0000313" key="3">
    <source>
        <dbReference type="Proteomes" id="UP000231658"/>
    </source>
</evidence>
<keyword evidence="3" id="KW-1185">Reference proteome</keyword>
<feature type="chain" id="PRO_5008680814" description="ABC transporter substrate-binding protein" evidence="1">
    <location>
        <begin position="26"/>
        <end position="325"/>
    </location>
</feature>
<dbReference type="PANTHER" id="PTHR35271:SF1">
    <property type="entry name" value="ABC TRANSPORTER, SUBSTRATE-BINDING LIPOPROTEIN"/>
    <property type="match status" value="1"/>
</dbReference>
<dbReference type="EMBL" id="FLYE01000034">
    <property type="protein sequence ID" value="SCA57120.1"/>
    <property type="molecule type" value="Genomic_DNA"/>
</dbReference>
<reference evidence="2 3" key="1">
    <citation type="submission" date="2016-07" db="EMBL/GenBank/DDBJ databases">
        <authorList>
            <person name="Lefevre C.T."/>
        </authorList>
    </citation>
    <scope>NUCLEOTIDE SEQUENCE [LARGE SCALE GENOMIC DNA]</scope>
    <source>
        <strain evidence="2">PR1</strain>
    </source>
</reference>
<dbReference type="OrthoDB" id="9776955at2"/>
<evidence type="ECO:0000256" key="1">
    <source>
        <dbReference type="SAM" id="SignalP"/>
    </source>
</evidence>
<dbReference type="PANTHER" id="PTHR35271">
    <property type="entry name" value="ABC TRANSPORTER, SUBSTRATE-BINDING LIPOPROTEIN-RELATED"/>
    <property type="match status" value="1"/>
</dbReference>
<dbReference type="Proteomes" id="UP000231658">
    <property type="component" value="Unassembled WGS sequence"/>
</dbReference>
<proteinExistence type="predicted"/>